<evidence type="ECO:0000313" key="3">
    <source>
        <dbReference type="Proteomes" id="UP000292027"/>
    </source>
</evidence>
<feature type="transmembrane region" description="Helical" evidence="1">
    <location>
        <begin position="431"/>
        <end position="455"/>
    </location>
</feature>
<feature type="transmembrane region" description="Helical" evidence="1">
    <location>
        <begin position="506"/>
        <end position="530"/>
    </location>
</feature>
<gene>
    <name evidence="2" type="ORF">EV645_3926</name>
</gene>
<feature type="transmembrane region" description="Helical" evidence="1">
    <location>
        <begin position="542"/>
        <end position="561"/>
    </location>
</feature>
<dbReference type="Proteomes" id="UP000292027">
    <property type="component" value="Unassembled WGS sequence"/>
</dbReference>
<name>A0A4Q7X2Y3_9ACTN</name>
<feature type="transmembrane region" description="Helical" evidence="1">
    <location>
        <begin position="182"/>
        <end position="209"/>
    </location>
</feature>
<evidence type="ECO:0000256" key="1">
    <source>
        <dbReference type="SAM" id="Phobius"/>
    </source>
</evidence>
<feature type="transmembrane region" description="Helical" evidence="1">
    <location>
        <begin position="156"/>
        <end position="176"/>
    </location>
</feature>
<feature type="transmembrane region" description="Helical" evidence="1">
    <location>
        <begin position="269"/>
        <end position="287"/>
    </location>
</feature>
<feature type="transmembrane region" description="Helical" evidence="1">
    <location>
        <begin position="481"/>
        <end position="500"/>
    </location>
</feature>
<dbReference type="AlphaFoldDB" id="A0A4Q7X2Y3"/>
<dbReference type="SUPFAM" id="SSF52151">
    <property type="entry name" value="FabD/lysophospholipase-like"/>
    <property type="match status" value="1"/>
</dbReference>
<feature type="transmembrane region" description="Helical" evidence="1">
    <location>
        <begin position="316"/>
        <end position="336"/>
    </location>
</feature>
<dbReference type="EMBL" id="SHKR01000012">
    <property type="protein sequence ID" value="RZU16369.1"/>
    <property type="molecule type" value="Genomic_DNA"/>
</dbReference>
<accession>A0A4Q7X2Y3</accession>
<dbReference type="Gene3D" id="3.40.1090.10">
    <property type="entry name" value="Cytosolic phospholipase A2 catalytic domain"/>
    <property type="match status" value="1"/>
</dbReference>
<feature type="transmembrane region" description="Helical" evidence="1">
    <location>
        <begin position="390"/>
        <end position="411"/>
    </location>
</feature>
<protein>
    <recommendedName>
        <fullName evidence="4">PNPLA domain-containing protein</fullName>
    </recommendedName>
</protein>
<feature type="transmembrane region" description="Helical" evidence="1">
    <location>
        <begin position="229"/>
        <end position="249"/>
    </location>
</feature>
<keyword evidence="1" id="KW-0812">Transmembrane</keyword>
<keyword evidence="3" id="KW-1185">Reference proteome</keyword>
<keyword evidence="1" id="KW-1133">Transmembrane helix</keyword>
<reference evidence="2 3" key="1">
    <citation type="journal article" date="2015" name="Stand. Genomic Sci.">
        <title>Genomic Encyclopedia of Bacterial and Archaeal Type Strains, Phase III: the genomes of soil and plant-associated and newly described type strains.</title>
        <authorList>
            <person name="Whitman W.B."/>
            <person name="Woyke T."/>
            <person name="Klenk H.P."/>
            <person name="Zhou Y."/>
            <person name="Lilburn T.G."/>
            <person name="Beck B.J."/>
            <person name="De Vos P."/>
            <person name="Vandamme P."/>
            <person name="Eisen J.A."/>
            <person name="Garrity G."/>
            <person name="Hugenholtz P."/>
            <person name="Kyrpides N.C."/>
        </authorList>
    </citation>
    <scope>NUCLEOTIDE SEQUENCE [LARGE SCALE GENOMIC DNA]</scope>
    <source>
        <strain evidence="2 3">VKM Ac-2540</strain>
    </source>
</reference>
<sequence length="1015" mass="108718">MPNSTGISAPIGVGEPTPDLKRGRAFARAAALLLCSAIAMSETDRLITGAVNNAGLSHSITEIVGVRAMSTGQTAWSDWAGLPTDSLHRVCLWIALHALFDIGLYVGYLRILSLFGGHAVAHDPSTPNPKPENRRQRFFRWIAGPPGLAGTFLRMLFMLEVVETVLLWIGAALLWSQHHPRGFVWLALGVTAAKWVVAVGAVLVTVVRYRTFVRAGLGRVFRALLVQRLSFAVVILVAVLSVIPGRNIWDQLPDVQRSWFVWDDVPLLHFIWAFVAAVVVGLYLFVLGRQRTERIWSTYVLNRTAEADPEPSKGVWFGWIVAALLPFVAAIVLSWLSDEPAVDWWLVLAATVAPLLVLLLTQVVCCVAPKEGAWWDPSKRVPRPTTYARDVWVAGDVLAVSLVLLAGLGLIRSLIAPILLGPEGHPWVWSLRLVATVVGVVLAFGAFPVLACVAAKLKARKSNWFHKLVDPTTQADPSPTAYIPLTAAVLWLVCLIAFPLNLAPFAGVVATVLLTLGSWAFILGFVIVRLQRYRPLPVFRALRLRATPLLSLLLVFVLFQARSGGDPALHRLRPDATAANLSAVRRVSLEDAFDTWSKNACVQKLAEQSVQPMVLVAASGGGVRAMAWTAGVLDKLRTGRSCSPVFLSSGVSGGSIGLALSRGGNAMGDAETIAGESALSSAVAGLFVGDLVASATGVRPLSYARSTPQPWSWRDRAGLMETYWEKHVDALKESYGSATSGTGGVLVLNSVAAASGCRVLVSQVDLRTGSSPDEASANCGGRIDEPPASLDLEDLYGACQHQFTWATAAMLSARFPTVTPAGRVGSCSTHEDLQLIDGGYAEPSGLGTLSDIAPGLLRIVERHNEKVPTKGPYVVPIVLFLEDEARTDIVRPPRGLSTEAFVPLAGLNAKAVQTSSGTWLQRLSTAIADPCAQADAGKNCRAAVHAVQERMPNGVVVVTPATKPSVEAPLGWTLSPDSINQLQNAIDKQVSGCKSELPGKYACLNRLLDVLNSTP</sequence>
<proteinExistence type="predicted"/>
<organism evidence="2 3">
    <name type="scientific">Kribbella rubisoli</name>
    <dbReference type="NCBI Taxonomy" id="3075929"/>
    <lineage>
        <taxon>Bacteria</taxon>
        <taxon>Bacillati</taxon>
        <taxon>Actinomycetota</taxon>
        <taxon>Actinomycetes</taxon>
        <taxon>Propionibacteriales</taxon>
        <taxon>Kribbellaceae</taxon>
        <taxon>Kribbella</taxon>
    </lineage>
</organism>
<evidence type="ECO:0000313" key="2">
    <source>
        <dbReference type="EMBL" id="RZU16369.1"/>
    </source>
</evidence>
<evidence type="ECO:0008006" key="4">
    <source>
        <dbReference type="Google" id="ProtNLM"/>
    </source>
</evidence>
<keyword evidence="1" id="KW-0472">Membrane</keyword>
<feature type="transmembrane region" description="Helical" evidence="1">
    <location>
        <begin position="342"/>
        <end position="369"/>
    </location>
</feature>
<dbReference type="InterPro" id="IPR016035">
    <property type="entry name" value="Acyl_Trfase/lysoPLipase"/>
</dbReference>
<comment type="caution">
    <text evidence="2">The sequence shown here is derived from an EMBL/GenBank/DDBJ whole genome shotgun (WGS) entry which is preliminary data.</text>
</comment>